<feature type="chain" id="PRO_5028947015" evidence="10">
    <location>
        <begin position="21"/>
        <end position="747"/>
    </location>
</feature>
<dbReference type="GO" id="GO:0009279">
    <property type="term" value="C:cell outer membrane"/>
    <property type="evidence" value="ECO:0007669"/>
    <property type="project" value="UniProtKB-SubCell"/>
</dbReference>
<keyword evidence="3 8" id="KW-1134">Transmembrane beta strand</keyword>
<dbReference type="Gene3D" id="2.170.130.10">
    <property type="entry name" value="TonB-dependent receptor, plug domain"/>
    <property type="match status" value="1"/>
</dbReference>
<dbReference type="PANTHER" id="PTHR30442:SF0">
    <property type="entry name" value="FE(3+) DICITRATE TRANSPORT PROTEIN FECA"/>
    <property type="match status" value="1"/>
</dbReference>
<feature type="domain" description="TonB-dependent receptor plug" evidence="12">
    <location>
        <begin position="46"/>
        <end position="154"/>
    </location>
</feature>
<dbReference type="Proteomes" id="UP000515292">
    <property type="component" value="Chromosome"/>
</dbReference>
<evidence type="ECO:0000256" key="9">
    <source>
        <dbReference type="RuleBase" id="RU003357"/>
    </source>
</evidence>
<dbReference type="PANTHER" id="PTHR30442">
    <property type="entry name" value="IRON III DICITRATE TRANSPORT PROTEIN FECA"/>
    <property type="match status" value="1"/>
</dbReference>
<evidence type="ECO:0000256" key="6">
    <source>
        <dbReference type="ARBA" id="ARBA00023136"/>
    </source>
</evidence>
<keyword evidence="13" id="KW-0675">Receptor</keyword>
<dbReference type="Gene3D" id="2.40.170.20">
    <property type="entry name" value="TonB-dependent receptor, beta-barrel domain"/>
    <property type="match status" value="1"/>
</dbReference>
<dbReference type="AlphaFoldDB" id="A0A7G5IKY8"/>
<accession>A0A7G5IKY8</accession>
<feature type="domain" description="TonB-dependent receptor-like beta-barrel" evidence="11">
    <location>
        <begin position="241"/>
        <end position="718"/>
    </location>
</feature>
<dbReference type="PROSITE" id="PS52016">
    <property type="entry name" value="TONB_DEPENDENT_REC_3"/>
    <property type="match status" value="1"/>
</dbReference>
<evidence type="ECO:0000259" key="11">
    <source>
        <dbReference type="Pfam" id="PF00593"/>
    </source>
</evidence>
<evidence type="ECO:0000259" key="12">
    <source>
        <dbReference type="Pfam" id="PF07715"/>
    </source>
</evidence>
<keyword evidence="2 8" id="KW-0813">Transport</keyword>
<dbReference type="InterPro" id="IPR000531">
    <property type="entry name" value="Beta-barrel_TonB"/>
</dbReference>
<evidence type="ECO:0000313" key="13">
    <source>
        <dbReference type="EMBL" id="QMW24030.1"/>
    </source>
</evidence>
<protein>
    <submittedName>
        <fullName evidence="13">TonB-dependent receptor</fullName>
    </submittedName>
</protein>
<dbReference type="InterPro" id="IPR039426">
    <property type="entry name" value="TonB-dep_rcpt-like"/>
</dbReference>
<keyword evidence="14" id="KW-1185">Reference proteome</keyword>
<dbReference type="KEGG" id="sand:H3309_06080"/>
<evidence type="ECO:0000256" key="10">
    <source>
        <dbReference type="SAM" id="SignalP"/>
    </source>
</evidence>
<dbReference type="Pfam" id="PF07715">
    <property type="entry name" value="Plug"/>
    <property type="match status" value="1"/>
</dbReference>
<comment type="similarity">
    <text evidence="8 9">Belongs to the TonB-dependent receptor family.</text>
</comment>
<dbReference type="RefSeq" id="WP_182297853.1">
    <property type="nucleotide sequence ID" value="NZ_CP059851.1"/>
</dbReference>
<reference evidence="13 14" key="1">
    <citation type="submission" date="2020-07" db="EMBL/GenBank/DDBJ databases">
        <title>Complete genome sequence for Sandaracinobacter sp. M6.</title>
        <authorList>
            <person name="Tang Y."/>
            <person name="Liu Q."/>
            <person name="Guo Z."/>
            <person name="Lei P."/>
            <person name="Huang B."/>
        </authorList>
    </citation>
    <scope>NUCLEOTIDE SEQUENCE [LARGE SCALE GENOMIC DNA]</scope>
    <source>
        <strain evidence="13 14">M6</strain>
    </source>
</reference>
<sequence>MPARALMVLAAMTGVVPEVAAGEADPAESAPTPDIVVVGERAALLRLPGSAAVISDEDMRRARIFNVNEALRTVPGLFPRDEEGLGLRPNIGIRGLNPVRSTKVLLLEDGIPLAFAPYGDNASYYHPPVERFSRIEVLKGAAQVRFGPQTIGGVVNYITPAAPAEWMARGTVTGGNRGNVSGDAMIGGPALGGRLLLHGTVRESDGFRANHRLRFSDLYLKGEWDLGETQTLTLRASRFAERSQVSYSGLTRAEFAADPRGNPFPNDRFDTERLSASLAHGITLGAAARLKTTAYYHYFDRDWWRQSSNSGQRPNDASDPACGGMANLLTACGNEGRLRRYHTAGVETRLTLDHDALGLGQGDSEVGVRYHRELQRRLQWNGDTPTARTPGTGVNGGVREDNVRKVEAFAAFAQSTVDLGAVTLQPGVRAELVRYDRRSNPIDVLAGGRPTGAKTGVTSGRAFVEAIVPGLGAVWRITDDVQLFAGVHRGFAPPRVEDIITAGGGSVDLEAEKSWNYEAGARFSRRGISGELTLFAMDFENQIIAASVAGGVGTTLTSAGRTQHRGAELALKLSSRDAGWTADTDIFARGQLTWVERARFSSTRIASVPCFDGASPGTAVETGRGTVACGVATDVRGNRLPYSPEWLGSLAVGVTHGPVTVQVEAQGQSRLFADDINLVPVTPDGQRGVVPGWVLFNAAVNWVLPGERVTLFATVKNIGNRLTIVDRARGILPGTPRLFQGGAQFAF</sequence>
<evidence type="ECO:0000313" key="14">
    <source>
        <dbReference type="Proteomes" id="UP000515292"/>
    </source>
</evidence>
<dbReference type="GO" id="GO:0033214">
    <property type="term" value="P:siderophore-iron import into cell"/>
    <property type="evidence" value="ECO:0007669"/>
    <property type="project" value="TreeGrafter"/>
</dbReference>
<evidence type="ECO:0000256" key="8">
    <source>
        <dbReference type="PROSITE-ProRule" id="PRU01360"/>
    </source>
</evidence>
<keyword evidence="5 9" id="KW-0798">TonB box</keyword>
<dbReference type="Pfam" id="PF00593">
    <property type="entry name" value="TonB_dep_Rec_b-barrel"/>
    <property type="match status" value="1"/>
</dbReference>
<dbReference type="InterPro" id="IPR037066">
    <property type="entry name" value="Plug_dom_sf"/>
</dbReference>
<dbReference type="InterPro" id="IPR036942">
    <property type="entry name" value="Beta-barrel_TonB_sf"/>
</dbReference>
<comment type="subcellular location">
    <subcellularLocation>
        <location evidence="1 8">Cell outer membrane</location>
        <topology evidence="1 8">Multi-pass membrane protein</topology>
    </subcellularLocation>
</comment>
<evidence type="ECO:0000256" key="1">
    <source>
        <dbReference type="ARBA" id="ARBA00004571"/>
    </source>
</evidence>
<evidence type="ECO:0000256" key="7">
    <source>
        <dbReference type="ARBA" id="ARBA00023237"/>
    </source>
</evidence>
<feature type="signal peptide" evidence="10">
    <location>
        <begin position="1"/>
        <end position="20"/>
    </location>
</feature>
<organism evidence="13 14">
    <name type="scientific">Sandaracinobacteroides saxicola</name>
    <dbReference type="NCBI Taxonomy" id="2759707"/>
    <lineage>
        <taxon>Bacteria</taxon>
        <taxon>Pseudomonadati</taxon>
        <taxon>Pseudomonadota</taxon>
        <taxon>Alphaproteobacteria</taxon>
        <taxon>Sphingomonadales</taxon>
        <taxon>Sphingosinicellaceae</taxon>
        <taxon>Sandaracinobacteroides</taxon>
    </lineage>
</organism>
<gene>
    <name evidence="13" type="ORF">H3309_06080</name>
</gene>
<evidence type="ECO:0000256" key="3">
    <source>
        <dbReference type="ARBA" id="ARBA00022452"/>
    </source>
</evidence>
<dbReference type="InterPro" id="IPR012910">
    <property type="entry name" value="Plug_dom"/>
</dbReference>
<evidence type="ECO:0000256" key="4">
    <source>
        <dbReference type="ARBA" id="ARBA00022692"/>
    </source>
</evidence>
<proteinExistence type="inferred from homology"/>
<dbReference type="EMBL" id="CP059851">
    <property type="protein sequence ID" value="QMW24030.1"/>
    <property type="molecule type" value="Genomic_DNA"/>
</dbReference>
<keyword evidence="4 8" id="KW-0812">Transmembrane</keyword>
<evidence type="ECO:0000256" key="2">
    <source>
        <dbReference type="ARBA" id="ARBA00022448"/>
    </source>
</evidence>
<dbReference type="CDD" id="cd01347">
    <property type="entry name" value="ligand_gated_channel"/>
    <property type="match status" value="1"/>
</dbReference>
<dbReference type="SUPFAM" id="SSF56935">
    <property type="entry name" value="Porins"/>
    <property type="match status" value="1"/>
</dbReference>
<name>A0A7G5IKY8_9SPHN</name>
<evidence type="ECO:0000256" key="5">
    <source>
        <dbReference type="ARBA" id="ARBA00023077"/>
    </source>
</evidence>
<keyword evidence="10" id="KW-0732">Signal</keyword>
<keyword evidence="7 8" id="KW-0998">Cell outer membrane</keyword>
<keyword evidence="6 8" id="KW-0472">Membrane</keyword>